<evidence type="ECO:0000256" key="7">
    <source>
        <dbReference type="ARBA" id="ARBA00023288"/>
    </source>
</evidence>
<dbReference type="AlphaFoldDB" id="A0A8T2NYH1"/>
<feature type="compositionally biased region" description="Basic and acidic residues" evidence="8">
    <location>
        <begin position="463"/>
        <end position="473"/>
    </location>
</feature>
<keyword evidence="7" id="KW-0449">Lipoprotein</keyword>
<sequence>MKQFYNRAPGLTSEPQGLMIRDVSAFRQDCTNGLTYQRKTSLSGLCLSSVRDLPVQLQDLYQQGFVLAAVHPFIHPCGPEPARIQRQLYRAVLIRLSDSSEKNQSNSEPSRLEVDLCLSADQFPNTDLIRGYVKKIQDAAEQGVMFVGFVQQPAAAPTIPGQGGPDEISLSLHSSPSSLPGTESDPEPSPKSPMGSDCAGEAGAGDRTSAGEGEEVPPGEAESQAVDSRNAGSSEGTGVEDSQDGGCGLSDPPSPSDHPDHPPTATENDPQTHNNNKAKTSEGTETKNSQSLSTRGMEVFAMFNHPAVRQGLLKYYTVKVPLRVQLRDEGVSGVEANWLDHMTQHFNSGAWLVDGYFHLGNENDLMPKAVESVFIFQEGQEGDSTTATPYDAIVVEQWTVINGVEVKTDYIPLLQSLAMYGWKLTCVLPTPIKISFKARSKSNKNSVKDAPKNKKKRNGPSVTEKDTEEQKISEDEEKMCDEESRKVVMKNRENRENERREGSEVEVAAETKNREDGEMVENQEERETGTEVKNEERSKTEEGRGEGEETEEKEGGVKNVELTEEGIIKSGEEKTKAEGWGEGSGKVQTTEGEAQFETGKEVALETEHKEGQESRTTDKQQGEATGQERGEADDGQVLTANESKNSREGEMEVVVDCASALHVSEVTEITIEAVSSSSPAELSCTENPPSGTD</sequence>
<comment type="caution">
    <text evidence="9">The sequence shown here is derived from an EMBL/GenBank/DDBJ whole genome shotgun (WGS) entry which is preliminary data.</text>
</comment>
<evidence type="ECO:0000256" key="1">
    <source>
        <dbReference type="ARBA" id="ARBA00004193"/>
    </source>
</evidence>
<evidence type="ECO:0000256" key="4">
    <source>
        <dbReference type="ARBA" id="ARBA00022707"/>
    </source>
</evidence>
<proteinExistence type="inferred from homology"/>
<dbReference type="EMBL" id="JAFBMS010000018">
    <property type="protein sequence ID" value="KAG9345184.1"/>
    <property type="molecule type" value="Genomic_DNA"/>
</dbReference>
<feature type="region of interest" description="Disordered" evidence="8">
    <location>
        <begin position="157"/>
        <end position="292"/>
    </location>
</feature>
<reference evidence="9" key="1">
    <citation type="thesis" date="2021" institute="BYU ScholarsArchive" country="Provo, UT, USA">
        <title>Applications of and Algorithms for Genome Assembly and Genomic Analyses with an Emphasis on Marine Teleosts.</title>
        <authorList>
            <person name="Pickett B.D."/>
        </authorList>
    </citation>
    <scope>NUCLEOTIDE SEQUENCE</scope>
    <source>
        <strain evidence="9">HI-2016</strain>
    </source>
</reference>
<evidence type="ECO:0000256" key="3">
    <source>
        <dbReference type="ARBA" id="ARBA00022475"/>
    </source>
</evidence>
<protein>
    <recommendedName>
        <fullName evidence="11">Raftlin</fullName>
    </recommendedName>
</protein>
<dbReference type="OrthoDB" id="9942562at2759"/>
<evidence type="ECO:0008006" key="11">
    <source>
        <dbReference type="Google" id="ProtNLM"/>
    </source>
</evidence>
<evidence type="ECO:0000256" key="6">
    <source>
        <dbReference type="ARBA" id="ARBA00023139"/>
    </source>
</evidence>
<feature type="compositionally biased region" description="Low complexity" evidence="8">
    <location>
        <begin position="169"/>
        <end position="180"/>
    </location>
</feature>
<keyword evidence="5" id="KW-0472">Membrane</keyword>
<dbReference type="PANTHER" id="PTHR17601:SF3">
    <property type="entry name" value="RAFTLIN"/>
    <property type="match status" value="1"/>
</dbReference>
<comment type="similarity">
    <text evidence="2">Belongs to the raftlin family.</text>
</comment>
<dbReference type="InterPro" id="IPR028169">
    <property type="entry name" value="Raftlin"/>
</dbReference>
<evidence type="ECO:0000256" key="2">
    <source>
        <dbReference type="ARBA" id="ARBA00006390"/>
    </source>
</evidence>
<feature type="compositionally biased region" description="Basic and acidic residues" evidence="8">
    <location>
        <begin position="598"/>
        <end position="632"/>
    </location>
</feature>
<keyword evidence="10" id="KW-1185">Reference proteome</keyword>
<comment type="subcellular location">
    <subcellularLocation>
        <location evidence="1">Cell membrane</location>
        <topology evidence="1">Lipid-anchor</topology>
    </subcellularLocation>
</comment>
<name>A0A8T2NYH1_9TELE</name>
<dbReference type="PANTHER" id="PTHR17601">
    <property type="entry name" value="RAFTLIN-RELATED"/>
    <property type="match status" value="1"/>
</dbReference>
<feature type="compositionally biased region" description="Polar residues" evidence="8">
    <location>
        <begin position="225"/>
        <end position="236"/>
    </location>
</feature>
<evidence type="ECO:0000256" key="8">
    <source>
        <dbReference type="SAM" id="MobiDB-lite"/>
    </source>
</evidence>
<organism evidence="9 10">
    <name type="scientific">Albula glossodonta</name>
    <name type="common">roundjaw bonefish</name>
    <dbReference type="NCBI Taxonomy" id="121402"/>
    <lineage>
        <taxon>Eukaryota</taxon>
        <taxon>Metazoa</taxon>
        <taxon>Chordata</taxon>
        <taxon>Craniata</taxon>
        <taxon>Vertebrata</taxon>
        <taxon>Euteleostomi</taxon>
        <taxon>Actinopterygii</taxon>
        <taxon>Neopterygii</taxon>
        <taxon>Teleostei</taxon>
        <taxon>Albuliformes</taxon>
        <taxon>Albulidae</taxon>
        <taxon>Albula</taxon>
    </lineage>
</organism>
<evidence type="ECO:0000313" key="10">
    <source>
        <dbReference type="Proteomes" id="UP000824540"/>
    </source>
</evidence>
<evidence type="ECO:0000313" key="9">
    <source>
        <dbReference type="EMBL" id="KAG9345184.1"/>
    </source>
</evidence>
<dbReference type="Pfam" id="PF15250">
    <property type="entry name" value="Raftlin"/>
    <property type="match status" value="1"/>
</dbReference>
<feature type="region of interest" description="Disordered" evidence="8">
    <location>
        <begin position="672"/>
        <end position="693"/>
    </location>
</feature>
<accession>A0A8T2NYH1</accession>
<feature type="compositionally biased region" description="Polar residues" evidence="8">
    <location>
        <begin position="673"/>
        <end position="693"/>
    </location>
</feature>
<dbReference type="GO" id="GO:0005886">
    <property type="term" value="C:plasma membrane"/>
    <property type="evidence" value="ECO:0007669"/>
    <property type="project" value="UniProtKB-SubCell"/>
</dbReference>
<dbReference type="Proteomes" id="UP000824540">
    <property type="component" value="Unassembled WGS sequence"/>
</dbReference>
<feature type="compositionally biased region" description="Polar residues" evidence="8">
    <location>
        <begin position="265"/>
        <end position="278"/>
    </location>
</feature>
<keyword evidence="6" id="KW-0564">Palmitate</keyword>
<evidence type="ECO:0000256" key="5">
    <source>
        <dbReference type="ARBA" id="ARBA00023136"/>
    </source>
</evidence>
<gene>
    <name evidence="9" type="ORF">JZ751_009727</name>
</gene>
<feature type="compositionally biased region" description="Basic and acidic residues" evidence="8">
    <location>
        <begin position="566"/>
        <end position="579"/>
    </location>
</feature>
<feature type="compositionally biased region" description="Basic and acidic residues" evidence="8">
    <location>
        <begin position="481"/>
        <end position="547"/>
    </location>
</feature>
<feature type="region of interest" description="Disordered" evidence="8">
    <location>
        <begin position="439"/>
        <end position="651"/>
    </location>
</feature>
<keyword evidence="3" id="KW-1003">Cell membrane</keyword>
<keyword evidence="4" id="KW-0519">Myristate</keyword>